<dbReference type="Proteomes" id="UP001062846">
    <property type="component" value="Chromosome 9"/>
</dbReference>
<accession>A0ACC0MB09</accession>
<organism evidence="1 2">
    <name type="scientific">Rhododendron molle</name>
    <name type="common">Chinese azalea</name>
    <name type="synonym">Azalea mollis</name>
    <dbReference type="NCBI Taxonomy" id="49168"/>
    <lineage>
        <taxon>Eukaryota</taxon>
        <taxon>Viridiplantae</taxon>
        <taxon>Streptophyta</taxon>
        <taxon>Embryophyta</taxon>
        <taxon>Tracheophyta</taxon>
        <taxon>Spermatophyta</taxon>
        <taxon>Magnoliopsida</taxon>
        <taxon>eudicotyledons</taxon>
        <taxon>Gunneridae</taxon>
        <taxon>Pentapetalae</taxon>
        <taxon>asterids</taxon>
        <taxon>Ericales</taxon>
        <taxon>Ericaceae</taxon>
        <taxon>Ericoideae</taxon>
        <taxon>Rhodoreae</taxon>
        <taxon>Rhododendron</taxon>
    </lineage>
</organism>
<comment type="caution">
    <text evidence="1">The sequence shown here is derived from an EMBL/GenBank/DDBJ whole genome shotgun (WGS) entry which is preliminary data.</text>
</comment>
<reference evidence="1" key="1">
    <citation type="submission" date="2022-02" db="EMBL/GenBank/DDBJ databases">
        <title>Plant Genome Project.</title>
        <authorList>
            <person name="Zhang R.-G."/>
        </authorList>
    </citation>
    <scope>NUCLEOTIDE SEQUENCE</scope>
    <source>
        <strain evidence="1">AT1</strain>
    </source>
</reference>
<evidence type="ECO:0000313" key="2">
    <source>
        <dbReference type="Proteomes" id="UP001062846"/>
    </source>
</evidence>
<sequence>MWKKKYDWAGTMSRIFLPLLIIASLFVSNTFSAQQQLNLFGNEVQMTIISDVPNDRPTPLLAQCQSRDTYIGRFTLKTDEVLAWHFKINFILTTLFYCNFTWGSKTQSFDVFTVGSKDECKPSITRDYSCYWLVQTDGFYRSNNKTMWKKVHDWA</sequence>
<keyword evidence="2" id="KW-1185">Reference proteome</keyword>
<name>A0ACC0MB09_RHOML</name>
<protein>
    <submittedName>
        <fullName evidence="1">Uncharacterized protein</fullName>
    </submittedName>
</protein>
<evidence type="ECO:0000313" key="1">
    <source>
        <dbReference type="EMBL" id="KAI8538035.1"/>
    </source>
</evidence>
<proteinExistence type="predicted"/>
<gene>
    <name evidence="1" type="ORF">RHMOL_Rhmol09G0069600</name>
</gene>
<dbReference type="EMBL" id="CM046396">
    <property type="protein sequence ID" value="KAI8538035.1"/>
    <property type="molecule type" value="Genomic_DNA"/>
</dbReference>